<evidence type="ECO:0000313" key="2">
    <source>
        <dbReference type="EMBL" id="KAK9737202.1"/>
    </source>
</evidence>
<name>A0AAW1LU39_POPJA</name>
<dbReference type="Proteomes" id="UP001458880">
    <property type="component" value="Unassembled WGS sequence"/>
</dbReference>
<dbReference type="EMBL" id="JASPKY010000103">
    <property type="protein sequence ID" value="KAK9737202.1"/>
    <property type="molecule type" value="Genomic_DNA"/>
</dbReference>
<comment type="caution">
    <text evidence="2">The sequence shown here is derived from an EMBL/GenBank/DDBJ whole genome shotgun (WGS) entry which is preliminary data.</text>
</comment>
<reference evidence="2 3" key="1">
    <citation type="journal article" date="2024" name="BMC Genomics">
        <title>De novo assembly and annotation of Popillia japonica's genome with initial clues to its potential as an invasive pest.</title>
        <authorList>
            <person name="Cucini C."/>
            <person name="Boschi S."/>
            <person name="Funari R."/>
            <person name="Cardaioli E."/>
            <person name="Iannotti N."/>
            <person name="Marturano G."/>
            <person name="Paoli F."/>
            <person name="Bruttini M."/>
            <person name="Carapelli A."/>
            <person name="Frati F."/>
            <person name="Nardi F."/>
        </authorList>
    </citation>
    <scope>NUCLEOTIDE SEQUENCE [LARGE SCALE GENOMIC DNA]</scope>
    <source>
        <strain evidence="2">DMR45628</strain>
    </source>
</reference>
<proteinExistence type="predicted"/>
<evidence type="ECO:0000313" key="3">
    <source>
        <dbReference type="Proteomes" id="UP001458880"/>
    </source>
</evidence>
<gene>
    <name evidence="2" type="ORF">QE152_g10905</name>
</gene>
<dbReference type="AlphaFoldDB" id="A0AAW1LU39"/>
<feature type="compositionally biased region" description="Acidic residues" evidence="1">
    <location>
        <begin position="66"/>
        <end position="76"/>
    </location>
</feature>
<organism evidence="2 3">
    <name type="scientific">Popillia japonica</name>
    <name type="common">Japanese beetle</name>
    <dbReference type="NCBI Taxonomy" id="7064"/>
    <lineage>
        <taxon>Eukaryota</taxon>
        <taxon>Metazoa</taxon>
        <taxon>Ecdysozoa</taxon>
        <taxon>Arthropoda</taxon>
        <taxon>Hexapoda</taxon>
        <taxon>Insecta</taxon>
        <taxon>Pterygota</taxon>
        <taxon>Neoptera</taxon>
        <taxon>Endopterygota</taxon>
        <taxon>Coleoptera</taxon>
        <taxon>Polyphaga</taxon>
        <taxon>Scarabaeiformia</taxon>
        <taxon>Scarabaeidae</taxon>
        <taxon>Rutelinae</taxon>
        <taxon>Popillia</taxon>
    </lineage>
</organism>
<keyword evidence="3" id="KW-1185">Reference proteome</keyword>
<sequence length="76" mass="9244">MHQLISLKNCSEERMTRLQQSFYRQTPQAWWNQWSVAKTWHKLRAAISTEEENEMQKQEKEAQETEREETGEEEES</sequence>
<feature type="compositionally biased region" description="Basic and acidic residues" evidence="1">
    <location>
        <begin position="54"/>
        <end position="65"/>
    </location>
</feature>
<feature type="region of interest" description="Disordered" evidence="1">
    <location>
        <begin position="47"/>
        <end position="76"/>
    </location>
</feature>
<protein>
    <submittedName>
        <fullName evidence="2">Uncharacterized protein</fullName>
    </submittedName>
</protein>
<accession>A0AAW1LU39</accession>
<evidence type="ECO:0000256" key="1">
    <source>
        <dbReference type="SAM" id="MobiDB-lite"/>
    </source>
</evidence>